<dbReference type="AlphaFoldDB" id="A0A0N4V145"/>
<evidence type="ECO:0000256" key="3">
    <source>
        <dbReference type="ARBA" id="ARBA00022645"/>
    </source>
</evidence>
<dbReference type="Proteomes" id="UP000274131">
    <property type="component" value="Unassembled WGS sequence"/>
</dbReference>
<feature type="chain" id="PRO_5043122580" evidence="12">
    <location>
        <begin position="20"/>
        <end position="393"/>
    </location>
</feature>
<dbReference type="PRINTS" id="PR00765">
    <property type="entry name" value="CRBOXYPTASEA"/>
</dbReference>
<evidence type="ECO:0000259" key="13">
    <source>
        <dbReference type="PROSITE" id="PS52035"/>
    </source>
</evidence>
<dbReference type="Pfam" id="PF02244">
    <property type="entry name" value="Propep_M14"/>
    <property type="match status" value="1"/>
</dbReference>
<keyword evidence="9" id="KW-0482">Metalloprotease</keyword>
<dbReference type="Pfam" id="PF00246">
    <property type="entry name" value="Peptidase_M14"/>
    <property type="match status" value="1"/>
</dbReference>
<evidence type="ECO:0000256" key="4">
    <source>
        <dbReference type="ARBA" id="ARBA00022670"/>
    </source>
</evidence>
<keyword evidence="3" id="KW-0121">Carboxypeptidase</keyword>
<dbReference type="GO" id="GO:0004181">
    <property type="term" value="F:metallocarboxypeptidase activity"/>
    <property type="evidence" value="ECO:0007669"/>
    <property type="project" value="InterPro"/>
</dbReference>
<dbReference type="GO" id="GO:0005615">
    <property type="term" value="C:extracellular space"/>
    <property type="evidence" value="ECO:0007669"/>
    <property type="project" value="TreeGrafter"/>
</dbReference>
<organism evidence="16">
    <name type="scientific">Enterobius vermicularis</name>
    <name type="common">Human pinworm</name>
    <dbReference type="NCBI Taxonomy" id="51028"/>
    <lineage>
        <taxon>Eukaryota</taxon>
        <taxon>Metazoa</taxon>
        <taxon>Ecdysozoa</taxon>
        <taxon>Nematoda</taxon>
        <taxon>Chromadorea</taxon>
        <taxon>Rhabditida</taxon>
        <taxon>Spirurina</taxon>
        <taxon>Oxyuridomorpha</taxon>
        <taxon>Oxyuroidea</taxon>
        <taxon>Oxyuridae</taxon>
        <taxon>Enterobius</taxon>
    </lineage>
</organism>
<evidence type="ECO:0000256" key="1">
    <source>
        <dbReference type="ARBA" id="ARBA00001947"/>
    </source>
</evidence>
<dbReference type="FunFam" id="3.40.630.10:FF:000084">
    <property type="entry name" value="Carboxypeptidase B2"/>
    <property type="match status" value="1"/>
</dbReference>
<dbReference type="OrthoDB" id="3626597at2759"/>
<dbReference type="GO" id="GO:0008270">
    <property type="term" value="F:zinc ion binding"/>
    <property type="evidence" value="ECO:0007669"/>
    <property type="project" value="InterPro"/>
</dbReference>
<reference evidence="16" key="1">
    <citation type="submission" date="2017-02" db="UniProtKB">
        <authorList>
            <consortium name="WormBaseParasite"/>
        </authorList>
    </citation>
    <scope>IDENTIFICATION</scope>
</reference>
<accession>A0A0N4V145</accession>
<keyword evidence="8" id="KW-0862">Zinc</keyword>
<dbReference type="Gene3D" id="3.40.630.10">
    <property type="entry name" value="Zn peptidases"/>
    <property type="match status" value="2"/>
</dbReference>
<keyword evidence="15" id="KW-1185">Reference proteome</keyword>
<keyword evidence="5" id="KW-0479">Metal-binding</keyword>
<dbReference type="SMART" id="SM00631">
    <property type="entry name" value="Zn_pept"/>
    <property type="match status" value="1"/>
</dbReference>
<keyword evidence="4" id="KW-0645">Protease</keyword>
<dbReference type="GO" id="GO:0006508">
    <property type="term" value="P:proteolysis"/>
    <property type="evidence" value="ECO:0007669"/>
    <property type="project" value="UniProtKB-KW"/>
</dbReference>
<feature type="signal peptide" evidence="12">
    <location>
        <begin position="1"/>
        <end position="19"/>
    </location>
</feature>
<evidence type="ECO:0000256" key="11">
    <source>
        <dbReference type="PROSITE-ProRule" id="PRU01379"/>
    </source>
</evidence>
<keyword evidence="10" id="KW-1015">Disulfide bond</keyword>
<dbReference type="SUPFAM" id="SSF53187">
    <property type="entry name" value="Zn-dependent exopeptidases"/>
    <property type="match status" value="1"/>
</dbReference>
<proteinExistence type="inferred from homology"/>
<dbReference type="InterPro" id="IPR036990">
    <property type="entry name" value="M14A-like_propep"/>
</dbReference>
<feature type="active site" description="Proton donor/acceptor" evidence="11">
    <location>
        <position position="347"/>
    </location>
</feature>
<evidence type="ECO:0000256" key="8">
    <source>
        <dbReference type="ARBA" id="ARBA00022833"/>
    </source>
</evidence>
<comment type="similarity">
    <text evidence="2 11">Belongs to the peptidase M14 family.</text>
</comment>
<dbReference type="InterPro" id="IPR000834">
    <property type="entry name" value="Peptidase_M14"/>
</dbReference>
<dbReference type="PROSITE" id="PS52035">
    <property type="entry name" value="PEPTIDASE_M14"/>
    <property type="match status" value="1"/>
</dbReference>
<feature type="domain" description="Peptidase M14" evidence="13">
    <location>
        <begin position="71"/>
        <end position="388"/>
    </location>
</feature>
<keyword evidence="7" id="KW-0378">Hydrolase</keyword>
<dbReference type="PANTHER" id="PTHR11705:SF91">
    <property type="entry name" value="FI01817P-RELATED"/>
    <property type="match status" value="1"/>
</dbReference>
<protein>
    <submittedName>
        <fullName evidence="16">Peptidase_M14 domain-containing protein</fullName>
    </submittedName>
</protein>
<evidence type="ECO:0000256" key="10">
    <source>
        <dbReference type="ARBA" id="ARBA00023157"/>
    </source>
</evidence>
<evidence type="ECO:0000256" key="2">
    <source>
        <dbReference type="ARBA" id="ARBA00005988"/>
    </source>
</evidence>
<dbReference type="STRING" id="51028.A0A0N4V145"/>
<dbReference type="PANTHER" id="PTHR11705">
    <property type="entry name" value="PROTEASE FAMILY M14 CARBOXYPEPTIDASE A,B"/>
    <property type="match status" value="1"/>
</dbReference>
<gene>
    <name evidence="14" type="ORF">EVEC_LOCUS3371</name>
</gene>
<dbReference type="SUPFAM" id="SSF54897">
    <property type="entry name" value="Protease propeptides/inhibitors"/>
    <property type="match status" value="1"/>
</dbReference>
<reference evidence="14 15" key="2">
    <citation type="submission" date="2018-10" db="EMBL/GenBank/DDBJ databases">
        <authorList>
            <consortium name="Pathogen Informatics"/>
        </authorList>
    </citation>
    <scope>NUCLEOTIDE SEQUENCE [LARGE SCALE GENOMIC DNA]</scope>
</reference>
<evidence type="ECO:0000313" key="15">
    <source>
        <dbReference type="Proteomes" id="UP000274131"/>
    </source>
</evidence>
<evidence type="ECO:0000256" key="5">
    <source>
        <dbReference type="ARBA" id="ARBA00022723"/>
    </source>
</evidence>
<dbReference type="Gene3D" id="3.30.70.340">
    <property type="entry name" value="Metallocarboxypeptidase-like"/>
    <property type="match status" value="1"/>
</dbReference>
<dbReference type="EMBL" id="UXUI01007578">
    <property type="protein sequence ID" value="VDD88228.1"/>
    <property type="molecule type" value="Genomic_DNA"/>
</dbReference>
<evidence type="ECO:0000256" key="7">
    <source>
        <dbReference type="ARBA" id="ARBA00022801"/>
    </source>
</evidence>
<evidence type="ECO:0000313" key="16">
    <source>
        <dbReference type="WBParaSite" id="EVEC_0000366301-mRNA-1"/>
    </source>
</evidence>
<dbReference type="WBParaSite" id="EVEC_0000366301-mRNA-1">
    <property type="protein sequence ID" value="EVEC_0000366301-mRNA-1"/>
    <property type="gene ID" value="EVEC_0000366301"/>
</dbReference>
<sequence>MVMYTSLLLLFSFFEFGCSYQSYSGHKLLRVVPNGEAQLAALREMESAVGFEVDYWTEVGSLTKNYVFAVAPTNFPAVAKYMTSKKIDYKILISDLSKSVQRSYLDVKNTLAWDRKNIDTFELSKYHSYEEQMAFLRLMADEYPEYVDLGSIGKSYESREIRYVKLVIDPKYGDLLREIDIIIIPNVNPDGYEYTRKHDRMWRKTRSGPLKGCYGVDLNRNFPFKWGYTASSDNSCSVVFRGQEPLSEIESSNMAKFFEANKKSIKAYVTLHSYGENIIYPNRQKTDSKSDDTNDLKALALEAAQAVQDACGTQYKVGSSSDDLFATSGGSDDYVKSLGVKYVYTLELKPGSKDSGNTGYYGFHLPPKHIIPAAEEASVALMTIAKKIASSDA</sequence>
<comment type="cofactor">
    <cofactor evidence="1">
        <name>Zn(2+)</name>
        <dbReference type="ChEBI" id="CHEBI:29105"/>
    </cofactor>
</comment>
<evidence type="ECO:0000256" key="6">
    <source>
        <dbReference type="ARBA" id="ARBA00022729"/>
    </source>
</evidence>
<name>A0A0N4V145_ENTVE</name>
<evidence type="ECO:0000313" key="14">
    <source>
        <dbReference type="EMBL" id="VDD88228.1"/>
    </source>
</evidence>
<dbReference type="InterPro" id="IPR003146">
    <property type="entry name" value="M14A_act_pep"/>
</dbReference>
<evidence type="ECO:0000256" key="9">
    <source>
        <dbReference type="ARBA" id="ARBA00023049"/>
    </source>
</evidence>
<keyword evidence="6 12" id="KW-0732">Signal</keyword>
<evidence type="ECO:0000256" key="12">
    <source>
        <dbReference type="SAM" id="SignalP"/>
    </source>
</evidence>